<dbReference type="InterPro" id="IPR057335">
    <property type="entry name" value="Beta-barrel_SelB"/>
</dbReference>
<keyword evidence="6" id="KW-0342">GTP-binding</keyword>
<evidence type="ECO:0000259" key="9">
    <source>
        <dbReference type="PROSITE" id="PS51722"/>
    </source>
</evidence>
<dbReference type="CDD" id="cd04171">
    <property type="entry name" value="SelB"/>
    <property type="match status" value="1"/>
</dbReference>
<evidence type="ECO:0000256" key="7">
    <source>
        <dbReference type="ARBA" id="ARBA00025526"/>
    </source>
</evidence>
<dbReference type="NCBIfam" id="TIGR00231">
    <property type="entry name" value="small_GTP"/>
    <property type="match status" value="1"/>
</dbReference>
<dbReference type="InterPro" id="IPR027417">
    <property type="entry name" value="P-loop_NTPase"/>
</dbReference>
<sequence>MKTPITIGLAGHIDHGKTALTKALTNIETDRLKEEKRRKISIENGFAFLDLDDGSRVAVIDVPGHERFIRQMIAGASGMDLVLLVIAADEGVMPQTREHLAILQLLAIPHAMIIVTKSDLVDDEWMAYIKEDIATALKETDYEKSPIYLVDSLSGRGITELKSAINAFAGKTQVKNATEPLRLPIDHVFSLHGHGTIARGTIFNGKIALEGQGYRLLPQDQPVRIKQLQVHHASVTEAVAGERVAVNLAGTDHQAIKRGDVIVSGDVYKPTTRLDVVFQSLKKLDKPLKQRAPIVLHLATSAVQGRLILFDRNRWEEPGTIYGQIELKEPVVAQKGDRFILRRPTPVETLGGGVVLNPVADQHPFGWETVQKLMALEKGTPEEWIEAALSEEAVLTIDALGRKTGLAPEALAEILLGMSKHGTVCQLDAKTYALTRHVVQAAAVLIERLRKIHRDDPLRSGMNQAEWRHSAELPKLLAEAAIKRLLSEGAVVLSNNVIRLKDFTPHLPERWKKQLTTIAGELQNQGLEPDKWALICQNVQIPEQIASDYRRFLVDAGKAFALTDDRLVDASVFRLAVEQLRERTESRFTIPEAKEVLKLTRKNMIPFLELCDRLKLTKRDGEHRVWVKG</sequence>
<feature type="domain" description="Tr-type G" evidence="9">
    <location>
        <begin position="2"/>
        <end position="174"/>
    </location>
</feature>
<evidence type="ECO:0000313" key="10">
    <source>
        <dbReference type="EMBL" id="MFC4617477.1"/>
    </source>
</evidence>
<evidence type="ECO:0000256" key="6">
    <source>
        <dbReference type="ARBA" id="ARBA00023134"/>
    </source>
</evidence>
<accession>A0ABV9GHM8</accession>
<evidence type="ECO:0000256" key="1">
    <source>
        <dbReference type="ARBA" id="ARBA00004496"/>
    </source>
</evidence>
<gene>
    <name evidence="10" type="primary">selB</name>
    <name evidence="10" type="ORF">ACFO4N_01890</name>
</gene>
<dbReference type="SUPFAM" id="SSF46785">
    <property type="entry name" value="Winged helix' DNA-binding domain"/>
    <property type="match status" value="1"/>
</dbReference>
<dbReference type="PANTHER" id="PTHR43721:SF22">
    <property type="entry name" value="ELONGATION FACTOR TU, MITOCHONDRIAL"/>
    <property type="match status" value="1"/>
</dbReference>
<dbReference type="Pfam" id="PF25461">
    <property type="entry name" value="Beta-barrel_SelB"/>
    <property type="match status" value="1"/>
</dbReference>
<dbReference type="NCBIfam" id="TIGR00475">
    <property type="entry name" value="selB"/>
    <property type="match status" value="1"/>
</dbReference>
<evidence type="ECO:0000256" key="3">
    <source>
        <dbReference type="ARBA" id="ARBA00022490"/>
    </source>
</evidence>
<dbReference type="GO" id="GO:0003746">
    <property type="term" value="F:translation elongation factor activity"/>
    <property type="evidence" value="ECO:0007669"/>
    <property type="project" value="UniProtKB-KW"/>
</dbReference>
<keyword evidence="11" id="KW-1185">Reference proteome</keyword>
<evidence type="ECO:0000256" key="2">
    <source>
        <dbReference type="ARBA" id="ARBA00015953"/>
    </source>
</evidence>
<comment type="function">
    <text evidence="7">Translation factor necessary for the incorporation of selenocysteine into proteins. It probably replaces EF-Tu for the insertion of selenocysteine directed by the UGA codon. SelB binds GTP and GDP.</text>
</comment>
<proteinExistence type="predicted"/>
<evidence type="ECO:0000313" key="11">
    <source>
        <dbReference type="Proteomes" id="UP001596022"/>
    </source>
</evidence>
<dbReference type="InterPro" id="IPR009000">
    <property type="entry name" value="Transl_B-barrel_sf"/>
</dbReference>
<dbReference type="SUPFAM" id="SSF50465">
    <property type="entry name" value="EF-Tu/eEF-1alpha/eIF2-gamma C-terminal domain"/>
    <property type="match status" value="1"/>
</dbReference>
<dbReference type="PROSITE" id="PS51722">
    <property type="entry name" value="G_TR_2"/>
    <property type="match status" value="1"/>
</dbReference>
<comment type="caution">
    <text evidence="10">The sequence shown here is derived from an EMBL/GenBank/DDBJ whole genome shotgun (WGS) entry which is preliminary data.</text>
</comment>
<dbReference type="InterPro" id="IPR015190">
    <property type="entry name" value="Elong_fac_SelB-wing-hlx_typ-2"/>
</dbReference>
<dbReference type="Gene3D" id="2.40.30.10">
    <property type="entry name" value="Translation factors"/>
    <property type="match status" value="1"/>
</dbReference>
<keyword evidence="3" id="KW-0963">Cytoplasm</keyword>
<dbReference type="InterPro" id="IPR004535">
    <property type="entry name" value="Transl_elong_SelB"/>
</dbReference>
<dbReference type="InterPro" id="IPR000795">
    <property type="entry name" value="T_Tr_GTP-bd_dom"/>
</dbReference>
<dbReference type="InterPro" id="IPR015191">
    <property type="entry name" value="SelB_WHD4"/>
</dbReference>
<name>A0ABV9GHM8_9BACL</name>
<protein>
    <recommendedName>
        <fullName evidence="2">Selenocysteine-specific elongation factor</fullName>
    </recommendedName>
    <alternativeName>
        <fullName evidence="8">SelB translation factor</fullName>
    </alternativeName>
</protein>
<dbReference type="Proteomes" id="UP001596022">
    <property type="component" value="Unassembled WGS sequence"/>
</dbReference>
<dbReference type="RefSeq" id="WP_376844518.1">
    <property type="nucleotide sequence ID" value="NZ_JBHSFW010000001.1"/>
</dbReference>
<dbReference type="PRINTS" id="PR00315">
    <property type="entry name" value="ELONGATNFCT"/>
</dbReference>
<dbReference type="EMBL" id="JBHSFW010000001">
    <property type="protein sequence ID" value="MFC4617477.1"/>
    <property type="molecule type" value="Genomic_DNA"/>
</dbReference>
<organism evidence="10 11">
    <name type="scientific">Camelliibacillus cellulosilyticus</name>
    <dbReference type="NCBI Taxonomy" id="2174486"/>
    <lineage>
        <taxon>Bacteria</taxon>
        <taxon>Bacillati</taxon>
        <taxon>Bacillota</taxon>
        <taxon>Bacilli</taxon>
        <taxon>Bacillales</taxon>
        <taxon>Sporolactobacillaceae</taxon>
        <taxon>Camelliibacillus</taxon>
    </lineage>
</organism>
<keyword evidence="10" id="KW-0251">Elongation factor</keyword>
<dbReference type="Gene3D" id="3.40.50.300">
    <property type="entry name" value="P-loop containing nucleotide triphosphate hydrolases"/>
    <property type="match status" value="1"/>
</dbReference>
<dbReference type="Pfam" id="PF09107">
    <property type="entry name" value="WHD_3rd_SelB"/>
    <property type="match status" value="1"/>
</dbReference>
<dbReference type="InterPro" id="IPR036388">
    <property type="entry name" value="WH-like_DNA-bd_sf"/>
</dbReference>
<dbReference type="InterPro" id="IPR009001">
    <property type="entry name" value="Transl_elong_EF1A/Init_IF2_C"/>
</dbReference>
<dbReference type="Gene3D" id="1.10.10.2770">
    <property type="match status" value="1"/>
</dbReference>
<keyword evidence="4" id="KW-0547">Nucleotide-binding</keyword>
<dbReference type="InterPro" id="IPR050055">
    <property type="entry name" value="EF-Tu_GTPase"/>
</dbReference>
<dbReference type="Pfam" id="PF03144">
    <property type="entry name" value="GTP_EFTU_D2"/>
    <property type="match status" value="1"/>
</dbReference>
<keyword evidence="5" id="KW-0648">Protein biosynthesis</keyword>
<evidence type="ECO:0000256" key="8">
    <source>
        <dbReference type="ARBA" id="ARBA00031615"/>
    </source>
</evidence>
<dbReference type="SUPFAM" id="SSF52540">
    <property type="entry name" value="P-loop containing nucleoside triphosphate hydrolases"/>
    <property type="match status" value="1"/>
</dbReference>
<dbReference type="SUPFAM" id="SSF50447">
    <property type="entry name" value="Translation proteins"/>
    <property type="match status" value="1"/>
</dbReference>
<dbReference type="InterPro" id="IPR004161">
    <property type="entry name" value="EFTu-like_2"/>
</dbReference>
<reference evidence="11" key="1">
    <citation type="journal article" date="2019" name="Int. J. Syst. Evol. Microbiol.">
        <title>The Global Catalogue of Microorganisms (GCM) 10K type strain sequencing project: providing services to taxonomists for standard genome sequencing and annotation.</title>
        <authorList>
            <consortium name="The Broad Institute Genomics Platform"/>
            <consortium name="The Broad Institute Genome Sequencing Center for Infectious Disease"/>
            <person name="Wu L."/>
            <person name="Ma J."/>
        </authorList>
    </citation>
    <scope>NUCLEOTIDE SEQUENCE [LARGE SCALE GENOMIC DNA]</scope>
    <source>
        <strain evidence="11">CGMCC 1.16306</strain>
    </source>
</reference>
<dbReference type="InterPro" id="IPR005225">
    <property type="entry name" value="Small_GTP-bd"/>
</dbReference>
<dbReference type="Pfam" id="PF00009">
    <property type="entry name" value="GTP_EFTU"/>
    <property type="match status" value="1"/>
</dbReference>
<dbReference type="Gene3D" id="1.10.10.10">
    <property type="entry name" value="Winged helix-like DNA-binding domain superfamily/Winged helix DNA-binding domain"/>
    <property type="match status" value="1"/>
</dbReference>
<dbReference type="PANTHER" id="PTHR43721">
    <property type="entry name" value="ELONGATION FACTOR TU-RELATED"/>
    <property type="match status" value="1"/>
</dbReference>
<dbReference type="CDD" id="cd15491">
    <property type="entry name" value="selB_III"/>
    <property type="match status" value="1"/>
</dbReference>
<dbReference type="InterPro" id="IPR036390">
    <property type="entry name" value="WH_DNA-bd_sf"/>
</dbReference>
<evidence type="ECO:0000256" key="4">
    <source>
        <dbReference type="ARBA" id="ARBA00022741"/>
    </source>
</evidence>
<evidence type="ECO:0000256" key="5">
    <source>
        <dbReference type="ARBA" id="ARBA00022917"/>
    </source>
</evidence>
<comment type="subcellular location">
    <subcellularLocation>
        <location evidence="1">Cytoplasm</location>
    </subcellularLocation>
</comment>
<dbReference type="Pfam" id="PF09106">
    <property type="entry name" value="WHD_2nd_SelB"/>
    <property type="match status" value="1"/>
</dbReference>